<dbReference type="SUPFAM" id="SSF52374">
    <property type="entry name" value="Nucleotidylyl transferase"/>
    <property type="match status" value="1"/>
</dbReference>
<feature type="binding site" evidence="10">
    <location>
        <position position="237"/>
    </location>
    <ligand>
        <name>Zn(2+)</name>
        <dbReference type="ChEBI" id="CHEBI:29105"/>
    </ligand>
</feature>
<feature type="short sequence motif" description="'HIGH' region" evidence="10">
    <location>
        <begin position="46"/>
        <end position="56"/>
    </location>
</feature>
<dbReference type="RefSeq" id="WP_204607822.1">
    <property type="nucleotide sequence ID" value="NZ_BAAAJX010000003.1"/>
</dbReference>
<comment type="caution">
    <text evidence="10">Lacks conserved residue(s) required for the propagation of feature annotation.</text>
</comment>
<evidence type="ECO:0000256" key="9">
    <source>
        <dbReference type="ARBA" id="ARBA00048350"/>
    </source>
</evidence>
<comment type="similarity">
    <text evidence="2 10">Belongs to the class-I aminoacyl-tRNA synthetase family. MshC subfamily.</text>
</comment>
<proteinExistence type="inferred from homology"/>
<dbReference type="HAMAP" id="MF_01697">
    <property type="entry name" value="MshC"/>
    <property type="match status" value="1"/>
</dbReference>
<dbReference type="InterPro" id="IPR032678">
    <property type="entry name" value="tRNA-synt_1_cat_dom"/>
</dbReference>
<dbReference type="PANTHER" id="PTHR10890:SF3">
    <property type="entry name" value="CYSTEINE--TRNA LIGASE, CYTOPLASMIC"/>
    <property type="match status" value="1"/>
</dbReference>
<feature type="binding site" evidence="10">
    <location>
        <position position="288"/>
    </location>
    <ligand>
        <name>L-cysteinyl-5'-AMP</name>
        <dbReference type="ChEBI" id="CHEBI:144924"/>
    </ligand>
</feature>
<evidence type="ECO:0000256" key="6">
    <source>
        <dbReference type="ARBA" id="ARBA00022741"/>
    </source>
</evidence>
<evidence type="ECO:0000259" key="12">
    <source>
        <dbReference type="Pfam" id="PF01406"/>
    </source>
</evidence>
<reference evidence="13 14" key="1">
    <citation type="journal article" date="2019" name="Int. J. Syst. Evol. Microbiol.">
        <title>The Global Catalogue of Microorganisms (GCM) 10K type strain sequencing project: providing services to taxonomists for standard genome sequencing and annotation.</title>
        <authorList>
            <consortium name="The Broad Institute Genomics Platform"/>
            <consortium name="The Broad Institute Genome Sequencing Center for Infectious Disease"/>
            <person name="Wu L."/>
            <person name="Ma J."/>
        </authorList>
    </citation>
    <scope>NUCLEOTIDE SEQUENCE [LARGE SCALE GENOMIC DNA]</scope>
    <source>
        <strain evidence="13 14">JCM 12140</strain>
    </source>
</reference>
<evidence type="ECO:0000256" key="4">
    <source>
        <dbReference type="ARBA" id="ARBA00022598"/>
    </source>
</evidence>
<evidence type="ECO:0000256" key="11">
    <source>
        <dbReference type="SAM" id="MobiDB-lite"/>
    </source>
</evidence>
<feature type="binding site" evidence="10">
    <location>
        <position position="44"/>
    </location>
    <ligand>
        <name>Zn(2+)</name>
        <dbReference type="ChEBI" id="CHEBI:29105"/>
    </ligand>
</feature>
<keyword evidence="4 10" id="KW-0436">Ligase</keyword>
<keyword evidence="6 10" id="KW-0547">Nucleotide-binding</keyword>
<comment type="subunit">
    <text evidence="3 10">Monomer.</text>
</comment>
<dbReference type="InterPro" id="IPR014729">
    <property type="entry name" value="Rossmann-like_a/b/a_fold"/>
</dbReference>
<dbReference type="EC" id="6.3.1.13" evidence="10"/>
<dbReference type="Gene3D" id="3.40.50.620">
    <property type="entry name" value="HUPs"/>
    <property type="match status" value="1"/>
</dbReference>
<dbReference type="PRINTS" id="PR00983">
    <property type="entry name" value="TRNASYNTHCYS"/>
</dbReference>
<feature type="short sequence motif" description="'ERGGDP' region" evidence="10">
    <location>
        <begin position="193"/>
        <end position="198"/>
    </location>
</feature>
<dbReference type="GO" id="GO:0016874">
    <property type="term" value="F:ligase activity"/>
    <property type="evidence" value="ECO:0007669"/>
    <property type="project" value="UniProtKB-KW"/>
</dbReference>
<dbReference type="Proteomes" id="UP001501742">
    <property type="component" value="Unassembled WGS sequence"/>
</dbReference>
<comment type="caution">
    <text evidence="13">The sequence shown here is derived from an EMBL/GenBank/DDBJ whole genome shotgun (WGS) entry which is preliminary data.</text>
</comment>
<dbReference type="PANTHER" id="PTHR10890">
    <property type="entry name" value="CYSTEINYL-TRNA SYNTHETASE"/>
    <property type="match status" value="1"/>
</dbReference>
<evidence type="ECO:0000256" key="1">
    <source>
        <dbReference type="ARBA" id="ARBA00003679"/>
    </source>
</evidence>
<feature type="binding site" evidence="10">
    <location>
        <position position="59"/>
    </location>
    <ligand>
        <name>L-cysteinyl-5'-AMP</name>
        <dbReference type="ChEBI" id="CHEBI:144924"/>
    </ligand>
</feature>
<evidence type="ECO:0000313" key="14">
    <source>
        <dbReference type="Proteomes" id="UP001501742"/>
    </source>
</evidence>
<comment type="function">
    <text evidence="1 10">Catalyzes the ATP-dependent condensation of GlcN-Ins and L-cysteine to form L-Cys-GlcN-Ins.</text>
</comment>
<accession>A0ABN1ZAN7</accession>
<keyword evidence="7 10" id="KW-0862">Zinc</keyword>
<feature type="region of interest" description="Disordered" evidence="11">
    <location>
        <begin position="1"/>
        <end position="33"/>
    </location>
</feature>
<feature type="domain" description="tRNA synthetases class I catalytic" evidence="12">
    <location>
        <begin position="37"/>
        <end position="342"/>
    </location>
</feature>
<organism evidence="13 14">
    <name type="scientific">Curtobacterium herbarum</name>
    <dbReference type="NCBI Taxonomy" id="150122"/>
    <lineage>
        <taxon>Bacteria</taxon>
        <taxon>Bacillati</taxon>
        <taxon>Actinomycetota</taxon>
        <taxon>Actinomycetes</taxon>
        <taxon>Micrococcales</taxon>
        <taxon>Microbacteriaceae</taxon>
        <taxon>Curtobacterium</taxon>
    </lineage>
</organism>
<feature type="binding site" evidence="10">
    <location>
        <begin position="255"/>
        <end position="257"/>
    </location>
    <ligand>
        <name>L-cysteinyl-5'-AMP</name>
        <dbReference type="ChEBI" id="CHEBI:144924"/>
    </ligand>
</feature>
<dbReference type="InterPro" id="IPR017812">
    <property type="entry name" value="Mycothiol_ligase_MshC"/>
</dbReference>
<feature type="binding site" evidence="10">
    <location>
        <position position="233"/>
    </location>
    <ligand>
        <name>L-cysteinyl-5'-AMP</name>
        <dbReference type="ChEBI" id="CHEBI:144924"/>
    </ligand>
</feature>
<evidence type="ECO:0000256" key="2">
    <source>
        <dbReference type="ARBA" id="ARBA00007723"/>
    </source>
</evidence>
<comment type="cofactor">
    <cofactor evidence="10">
        <name>Zn(2+)</name>
        <dbReference type="ChEBI" id="CHEBI:29105"/>
    </cofactor>
    <text evidence="10">Binds 1 zinc ion per subunit.</text>
</comment>
<evidence type="ECO:0000256" key="3">
    <source>
        <dbReference type="ARBA" id="ARBA00011245"/>
    </source>
</evidence>
<evidence type="ECO:0000256" key="7">
    <source>
        <dbReference type="ARBA" id="ARBA00022833"/>
    </source>
</evidence>
<name>A0ABN1ZAN7_9MICO</name>
<sequence length="418" mass="45246">MRAWSTPSVPEVPGTGPRPVVHDTATGKPVDPTQGADRAALYVCGITPYDATHLGHAATYLAFDTLGRVWRDAGLQVQYAQNTTDVDDPLLERATRDGVDWQELAASQIDLFRRDMEALRVLPPDDYVAVTDEVDRVAEAVAYLEETGYAYTVPTPDSDGEDLYFDVLRANDVWTLGDESRLDRDTMLALSAERGGDPDRPGKRDPLDPLLWRAERQGEPSWDTEIGPGRPGWHIECSVIAGDRLGLPISVQGGGSDLVFPHHEMSAGHAAALAQQPLANAYVHTGMVAYQGTKISKSLGNLVTVRGLLDDGADPRAIRLALLSHRYSDDWEWFDGDLEDAERRLASWDAWAAARSDAEQPEGEQPAADVVARLRARVADDLDTPGAVAVVDTAIAAGTTATPELVDLVDALLGIRIG</sequence>
<evidence type="ECO:0000313" key="13">
    <source>
        <dbReference type="EMBL" id="GAA1492624.1"/>
    </source>
</evidence>
<feature type="binding site" evidence="10">
    <location>
        <begin position="82"/>
        <end position="84"/>
    </location>
    <ligand>
        <name>L-cysteinyl-5'-AMP</name>
        <dbReference type="ChEBI" id="CHEBI:144924"/>
    </ligand>
</feature>
<evidence type="ECO:0000256" key="5">
    <source>
        <dbReference type="ARBA" id="ARBA00022723"/>
    </source>
</evidence>
<dbReference type="EMBL" id="BAAAJX010000003">
    <property type="protein sequence ID" value="GAA1492624.1"/>
    <property type="molecule type" value="Genomic_DNA"/>
</dbReference>
<feature type="binding site" evidence="10">
    <location>
        <begin position="44"/>
        <end position="47"/>
    </location>
    <ligand>
        <name>L-cysteinyl-5'-AMP</name>
        <dbReference type="ChEBI" id="CHEBI:144924"/>
    </ligand>
</feature>
<comment type="catalytic activity">
    <reaction evidence="9 10">
        <text>1D-myo-inositol 2-amino-2-deoxy-alpha-D-glucopyranoside + L-cysteine + ATP = 1D-myo-inositol 2-(L-cysteinylamino)-2-deoxy-alpha-D-glucopyranoside + AMP + diphosphate + H(+)</text>
        <dbReference type="Rhea" id="RHEA:26176"/>
        <dbReference type="ChEBI" id="CHEBI:15378"/>
        <dbReference type="ChEBI" id="CHEBI:30616"/>
        <dbReference type="ChEBI" id="CHEBI:33019"/>
        <dbReference type="ChEBI" id="CHEBI:35235"/>
        <dbReference type="ChEBI" id="CHEBI:58886"/>
        <dbReference type="ChEBI" id="CHEBI:58887"/>
        <dbReference type="ChEBI" id="CHEBI:456215"/>
        <dbReference type="EC" id="6.3.1.13"/>
    </reaction>
</comment>
<dbReference type="NCBIfam" id="TIGR03447">
    <property type="entry name" value="mycothiol_MshC"/>
    <property type="match status" value="1"/>
</dbReference>
<gene>
    <name evidence="10 13" type="primary">mshC</name>
    <name evidence="13" type="ORF">GCM10009627_09700</name>
</gene>
<protein>
    <recommendedName>
        <fullName evidence="10">L-cysteine:1D-myo-inositol 2-amino-2-deoxy-alpha-D-glucopyranoside ligase</fullName>
        <shortName evidence="10">L-Cys:GlcN-Ins ligase</shortName>
        <ecNumber evidence="10">6.3.1.13</ecNumber>
    </recommendedName>
    <alternativeName>
        <fullName evidence="10">Mycothiol ligase</fullName>
        <shortName evidence="10">MSH ligase</shortName>
    </alternativeName>
</protein>
<dbReference type="Gene3D" id="1.20.120.640">
    <property type="entry name" value="Anticodon-binding domain of a subclass of class I aminoacyl-tRNA synthetases"/>
    <property type="match status" value="1"/>
</dbReference>
<dbReference type="InterPro" id="IPR024909">
    <property type="entry name" value="Cys-tRNA/MSH_ligase"/>
</dbReference>
<keyword evidence="8 10" id="KW-0067">ATP-binding</keyword>
<keyword evidence="14" id="KW-1185">Reference proteome</keyword>
<evidence type="ECO:0000256" key="8">
    <source>
        <dbReference type="ARBA" id="ARBA00022840"/>
    </source>
</evidence>
<evidence type="ECO:0000256" key="10">
    <source>
        <dbReference type="HAMAP-Rule" id="MF_01697"/>
    </source>
</evidence>
<keyword evidence="5 10" id="KW-0479">Metal-binding</keyword>
<dbReference type="Pfam" id="PF01406">
    <property type="entry name" value="tRNA-synt_1e"/>
    <property type="match status" value="1"/>
</dbReference>
<feature type="binding site" evidence="10">
    <location>
        <position position="262"/>
    </location>
    <ligand>
        <name>Zn(2+)</name>
        <dbReference type="ChEBI" id="CHEBI:29105"/>
    </ligand>
</feature>